<dbReference type="InterPro" id="IPR013372">
    <property type="entry name" value="Eut_put"/>
</dbReference>
<gene>
    <name evidence="1" type="ORF">NSA23_06825</name>
</gene>
<name>A0A9X2S6N9_9FIRM</name>
<dbReference type="AlphaFoldDB" id="A0A9X2S6N9"/>
<sequence length="217" mass="25542">MEIDVLVQKIVSEVLKKIEEEKNTRKRKILFLEPKSEDTKLRYSMFISDWKDIYFIDEPVDSILDYDLIICPKLDIKDLVDISNGRPYSKISSIIIDAMLNGLRVVCLEEGIYYRKFKESSNEEFYIMLTEYEKKLLSFGIEIMRGSQIKYELNNIDNGKDSSLKQEHHLEKKVITQADIKSLYNNEDKNITIEKNSLITPLAKDYIEENNLEIRKV</sequence>
<dbReference type="RefSeq" id="WP_042680576.1">
    <property type="nucleotide sequence ID" value="NZ_CABKTM010000020.1"/>
</dbReference>
<dbReference type="EMBL" id="JANJZL010000003">
    <property type="protein sequence ID" value="MCR2043832.1"/>
    <property type="molecule type" value="Genomic_DNA"/>
</dbReference>
<protein>
    <recommendedName>
        <fullName evidence="3">Ethanolamine utilization protein</fullName>
    </recommendedName>
</protein>
<keyword evidence="2" id="KW-1185">Reference proteome</keyword>
<evidence type="ECO:0008006" key="3">
    <source>
        <dbReference type="Google" id="ProtNLM"/>
    </source>
</evidence>
<dbReference type="OrthoDB" id="1706434at2"/>
<evidence type="ECO:0000313" key="2">
    <source>
        <dbReference type="Proteomes" id="UP001142078"/>
    </source>
</evidence>
<organism evidence="1 2">
    <name type="scientific">Anaerosalibacter massiliensis</name>
    <dbReference type="NCBI Taxonomy" id="1347392"/>
    <lineage>
        <taxon>Bacteria</taxon>
        <taxon>Bacillati</taxon>
        <taxon>Bacillota</taxon>
        <taxon>Tissierellia</taxon>
        <taxon>Tissierellales</taxon>
        <taxon>Sporanaerobacteraceae</taxon>
        <taxon>Anaerosalibacter</taxon>
    </lineage>
</organism>
<dbReference type="PIRSF" id="PIRSF034981">
    <property type="entry name" value="Eut_put"/>
    <property type="match status" value="1"/>
</dbReference>
<reference evidence="1" key="1">
    <citation type="submission" date="2022-07" db="EMBL/GenBank/DDBJ databases">
        <title>Enhanced cultured diversity of the mouse gut microbiota enables custom-made synthetic communities.</title>
        <authorList>
            <person name="Afrizal A."/>
        </authorList>
    </citation>
    <scope>NUCLEOTIDE SEQUENCE</scope>
    <source>
        <strain evidence="1">DSM 29482</strain>
    </source>
</reference>
<comment type="caution">
    <text evidence="1">The sequence shown here is derived from an EMBL/GenBank/DDBJ whole genome shotgun (WGS) entry which is preliminary data.</text>
</comment>
<proteinExistence type="predicted"/>
<evidence type="ECO:0000313" key="1">
    <source>
        <dbReference type="EMBL" id="MCR2043832.1"/>
    </source>
</evidence>
<dbReference type="Proteomes" id="UP001142078">
    <property type="component" value="Unassembled WGS sequence"/>
</dbReference>
<accession>A0A9X2S6N9</accession>